<accession>A0A5B9W4E4</accession>
<keyword evidence="4" id="KW-1185">Reference proteome</keyword>
<dbReference type="GO" id="GO:0016052">
    <property type="term" value="P:carbohydrate catabolic process"/>
    <property type="evidence" value="ECO:0007669"/>
    <property type="project" value="InterPro"/>
</dbReference>
<reference evidence="3 4" key="1">
    <citation type="submission" date="2019-08" db="EMBL/GenBank/DDBJ databases">
        <title>Deep-cultivation of Planctomycetes and their phenomic and genomic characterization uncovers novel biology.</title>
        <authorList>
            <person name="Wiegand S."/>
            <person name="Jogler M."/>
            <person name="Boedeker C."/>
            <person name="Pinto D."/>
            <person name="Vollmers J."/>
            <person name="Rivas-Marin E."/>
            <person name="Kohn T."/>
            <person name="Peeters S.H."/>
            <person name="Heuer A."/>
            <person name="Rast P."/>
            <person name="Oberbeckmann S."/>
            <person name="Bunk B."/>
            <person name="Jeske O."/>
            <person name="Meyerdierks A."/>
            <person name="Storesund J.E."/>
            <person name="Kallscheuer N."/>
            <person name="Luecker S."/>
            <person name="Lage O.M."/>
            <person name="Pohl T."/>
            <person name="Merkel B.J."/>
            <person name="Hornburger P."/>
            <person name="Mueller R.-W."/>
            <person name="Bruemmer F."/>
            <person name="Labrenz M."/>
            <person name="Spormann A.M."/>
            <person name="Op den Camp H."/>
            <person name="Overmann J."/>
            <person name="Amann R."/>
            <person name="Jetten M.S.M."/>
            <person name="Mascher T."/>
            <person name="Medema M.H."/>
            <person name="Devos D.P."/>
            <person name="Kaster A.-K."/>
            <person name="Ovreas L."/>
            <person name="Rohde M."/>
            <person name="Galperin M.Y."/>
            <person name="Jogler C."/>
        </authorList>
    </citation>
    <scope>NUCLEOTIDE SEQUENCE [LARGE SCALE GENOMIC DNA]</scope>
    <source>
        <strain evidence="3 4">OJF2</strain>
    </source>
</reference>
<keyword evidence="1" id="KW-0732">Signal</keyword>
<evidence type="ECO:0000313" key="3">
    <source>
        <dbReference type="EMBL" id="QEH35144.1"/>
    </source>
</evidence>
<dbReference type="Pfam" id="PF06452">
    <property type="entry name" value="CBM9_1"/>
    <property type="match status" value="1"/>
</dbReference>
<dbReference type="PANTHER" id="PTHR35532:SF5">
    <property type="entry name" value="CARBOHYDRATE-BINDING DOMAIN-CONTAINING PROTEIN"/>
    <property type="match status" value="1"/>
</dbReference>
<dbReference type="CDD" id="cd09620">
    <property type="entry name" value="CBM9_like_3"/>
    <property type="match status" value="1"/>
</dbReference>
<sequence precursor="true">MMRRIAFILPAVLVATGAARAQAPAVPRGYVAHKTPAPIVIDGKLDDPAWQGAPWTEPFEDIEGDVRPKPRFATRAKMLWDDQYLYVAAKLDEPHVWGTLTKHDSVIFQDNDFEIFLDPDGDNHEYYELEINALNTEWDLYLPKPYRNGGPAVDAWEVPGLKTGVHVEGTINDPRDEDKGWTVEFALPWKVLGEHAHRPAPPKDGDQWRINFSRVEWKHELDGGKYRKVPGTKEDNWVWSPQGVVDMHRPEYWGIVQFSDVAPGAGTVALRSDPSLPVRSRLMQVYHAQKAYRDKNGRWADRAEALTLPEPPAGLPRHELKLEARPGGYQATLRPLDEGEAKAIGVWSVGEDSRLRRE</sequence>
<dbReference type="OrthoDB" id="226401at2"/>
<dbReference type="Proteomes" id="UP000324233">
    <property type="component" value="Chromosome"/>
</dbReference>
<gene>
    <name evidence="3" type="ORF">OJF2_36890</name>
</gene>
<evidence type="ECO:0000313" key="4">
    <source>
        <dbReference type="Proteomes" id="UP000324233"/>
    </source>
</evidence>
<name>A0A5B9W4E4_9BACT</name>
<evidence type="ECO:0000259" key="2">
    <source>
        <dbReference type="Pfam" id="PF06452"/>
    </source>
</evidence>
<dbReference type="PANTHER" id="PTHR35532">
    <property type="entry name" value="SIMILAR TO POLYHYDROXYALKANOATE DEPOLYMERASE"/>
    <property type="match status" value="1"/>
</dbReference>
<dbReference type="GO" id="GO:0004553">
    <property type="term" value="F:hydrolase activity, hydrolyzing O-glycosyl compounds"/>
    <property type="evidence" value="ECO:0007669"/>
    <property type="project" value="InterPro"/>
</dbReference>
<protein>
    <recommendedName>
        <fullName evidence="2">Carbohydrate-binding domain-containing protein</fullName>
    </recommendedName>
</protein>
<dbReference type="InterPro" id="IPR010502">
    <property type="entry name" value="Carb-bd_dom_fam9"/>
</dbReference>
<feature type="domain" description="Carbohydrate-binding" evidence="2">
    <location>
        <begin position="41"/>
        <end position="193"/>
    </location>
</feature>
<dbReference type="SUPFAM" id="SSF49344">
    <property type="entry name" value="CBD9-like"/>
    <property type="match status" value="1"/>
</dbReference>
<feature type="chain" id="PRO_5023148734" description="Carbohydrate-binding domain-containing protein" evidence="1">
    <location>
        <begin position="22"/>
        <end position="358"/>
    </location>
</feature>
<feature type="signal peptide" evidence="1">
    <location>
        <begin position="1"/>
        <end position="21"/>
    </location>
</feature>
<organism evidence="3 4">
    <name type="scientific">Aquisphaera giovannonii</name>
    <dbReference type="NCBI Taxonomy" id="406548"/>
    <lineage>
        <taxon>Bacteria</taxon>
        <taxon>Pseudomonadati</taxon>
        <taxon>Planctomycetota</taxon>
        <taxon>Planctomycetia</taxon>
        <taxon>Isosphaerales</taxon>
        <taxon>Isosphaeraceae</taxon>
        <taxon>Aquisphaera</taxon>
    </lineage>
</organism>
<evidence type="ECO:0000256" key="1">
    <source>
        <dbReference type="SAM" id="SignalP"/>
    </source>
</evidence>
<dbReference type="Gene3D" id="2.60.40.1190">
    <property type="match status" value="1"/>
</dbReference>
<dbReference type="RefSeq" id="WP_148594977.1">
    <property type="nucleotide sequence ID" value="NZ_CP042997.1"/>
</dbReference>
<dbReference type="KEGG" id="agv:OJF2_36890"/>
<dbReference type="GO" id="GO:0030246">
    <property type="term" value="F:carbohydrate binding"/>
    <property type="evidence" value="ECO:0007669"/>
    <property type="project" value="InterPro"/>
</dbReference>
<dbReference type="AlphaFoldDB" id="A0A5B9W4E4"/>
<proteinExistence type="predicted"/>
<dbReference type="EMBL" id="CP042997">
    <property type="protein sequence ID" value="QEH35144.1"/>
    <property type="molecule type" value="Genomic_DNA"/>
</dbReference>